<reference evidence="2 3" key="2">
    <citation type="submission" date="2024-07" db="EMBL/GenBank/DDBJ databases">
        <authorList>
            <person name="Akdeniz Z."/>
        </authorList>
    </citation>
    <scope>NUCLEOTIDE SEQUENCE [LARGE SCALE GENOMIC DNA]</scope>
</reference>
<evidence type="ECO:0000313" key="1">
    <source>
        <dbReference type="EMBL" id="CAI9969576.1"/>
    </source>
</evidence>
<reference evidence="1" key="1">
    <citation type="submission" date="2023-06" db="EMBL/GenBank/DDBJ databases">
        <authorList>
            <person name="Kurt Z."/>
        </authorList>
    </citation>
    <scope>NUCLEOTIDE SEQUENCE</scope>
</reference>
<accession>A0AA86R8Z3</accession>
<dbReference type="EMBL" id="CATOUU010001061">
    <property type="protein sequence ID" value="CAI9969576.1"/>
    <property type="molecule type" value="Genomic_DNA"/>
</dbReference>
<organism evidence="1">
    <name type="scientific">Hexamita inflata</name>
    <dbReference type="NCBI Taxonomy" id="28002"/>
    <lineage>
        <taxon>Eukaryota</taxon>
        <taxon>Metamonada</taxon>
        <taxon>Diplomonadida</taxon>
        <taxon>Hexamitidae</taxon>
        <taxon>Hexamitinae</taxon>
        <taxon>Hexamita</taxon>
    </lineage>
</organism>
<dbReference type="AlphaFoldDB" id="A0AA86R8Z3"/>
<keyword evidence="3" id="KW-1185">Reference proteome</keyword>
<evidence type="ECO:0000313" key="3">
    <source>
        <dbReference type="Proteomes" id="UP001642409"/>
    </source>
</evidence>
<dbReference type="EMBL" id="CAXDID020000332">
    <property type="protein sequence ID" value="CAL6078077.1"/>
    <property type="molecule type" value="Genomic_DNA"/>
</dbReference>
<comment type="caution">
    <text evidence="1">The sequence shown here is derived from an EMBL/GenBank/DDBJ whole genome shotgun (WGS) entry which is preliminary data.</text>
</comment>
<sequence length="173" mass="19887">MQTISDSSLLIQAIPHTSILRKKAKNKISVSLPRDGTNEGYKDWSEILRYMIRFSLDLIMRILNSLEPQFELAVVGKLVVVDKSELGSFVNVTCLVEFKKVERANHSDHLEGQFSFSLNYQIVTFLLQSFSLYDYGEQSSKNQNQEKQKVECGVFGRFNAIIFVTIVRLLIRF</sequence>
<evidence type="ECO:0000313" key="2">
    <source>
        <dbReference type="EMBL" id="CAL6078077.1"/>
    </source>
</evidence>
<proteinExistence type="predicted"/>
<dbReference type="Proteomes" id="UP001642409">
    <property type="component" value="Unassembled WGS sequence"/>
</dbReference>
<name>A0AA86R8Z3_9EUKA</name>
<gene>
    <name evidence="1" type="ORF">HINF_LOCUS57221</name>
    <name evidence="2" type="ORF">HINF_LOCUS58729</name>
</gene>
<protein>
    <submittedName>
        <fullName evidence="2">Hypothetical_protein</fullName>
    </submittedName>
</protein>